<proteinExistence type="predicted"/>
<feature type="region of interest" description="Disordered" evidence="1">
    <location>
        <begin position="60"/>
        <end position="86"/>
    </location>
</feature>
<comment type="caution">
    <text evidence="3">The sequence shown here is derived from an EMBL/GenBank/DDBJ whole genome shotgun (WGS) entry which is preliminary data.</text>
</comment>
<reference evidence="3 4" key="1">
    <citation type="journal article" date="2019" name="Commun. Biol.">
        <title>The bagworm genome reveals a unique fibroin gene that provides high tensile strength.</title>
        <authorList>
            <person name="Kono N."/>
            <person name="Nakamura H."/>
            <person name="Ohtoshi R."/>
            <person name="Tomita M."/>
            <person name="Numata K."/>
            <person name="Arakawa K."/>
        </authorList>
    </citation>
    <scope>NUCLEOTIDE SEQUENCE [LARGE SCALE GENOMIC DNA]</scope>
</reference>
<sequence>MYSLLRERLSVIKKPILEICSLQDSGVVVSEASQGSIEVLDKSTTSQWSVSETENAYLEAGGRPGEQEDGRWDALDPDVSKQPDSMTPDEAEILLSSRQEALLSDEQAQEIVAMLSPHALPPDAGISLNDSYQSVLSYESMQSVDESYEYVSLEHDTNGTATVDRNHINNSAGTSAAATTSLVQSTSGAAPNVEDSIVENNSEANIFAEYPPKAIRILGEENGIHYFEDGHFYTEVAGLPPAEEDDDDDYYPPVFVKKSSKVKFRRVDNKPSLPFCADHLNCVY</sequence>
<feature type="domain" description="Neurabin-1/2 PDZ" evidence="2">
    <location>
        <begin position="228"/>
        <end position="265"/>
    </location>
</feature>
<dbReference type="EMBL" id="BGZK01001823">
    <property type="protein sequence ID" value="GBP86896.1"/>
    <property type="molecule type" value="Genomic_DNA"/>
</dbReference>
<evidence type="ECO:0000313" key="4">
    <source>
        <dbReference type="Proteomes" id="UP000299102"/>
    </source>
</evidence>
<name>A0A4C1ZE88_EUMVA</name>
<dbReference type="InterPro" id="IPR040645">
    <property type="entry name" value="Neurabin-1/2_PDZ"/>
</dbReference>
<evidence type="ECO:0000256" key="1">
    <source>
        <dbReference type="SAM" id="MobiDB-lite"/>
    </source>
</evidence>
<organism evidence="3 4">
    <name type="scientific">Eumeta variegata</name>
    <name type="common">Bagworm moth</name>
    <name type="synonym">Eumeta japonica</name>
    <dbReference type="NCBI Taxonomy" id="151549"/>
    <lineage>
        <taxon>Eukaryota</taxon>
        <taxon>Metazoa</taxon>
        <taxon>Ecdysozoa</taxon>
        <taxon>Arthropoda</taxon>
        <taxon>Hexapoda</taxon>
        <taxon>Insecta</taxon>
        <taxon>Pterygota</taxon>
        <taxon>Neoptera</taxon>
        <taxon>Endopterygota</taxon>
        <taxon>Lepidoptera</taxon>
        <taxon>Glossata</taxon>
        <taxon>Ditrysia</taxon>
        <taxon>Tineoidea</taxon>
        <taxon>Psychidae</taxon>
        <taxon>Oiketicinae</taxon>
        <taxon>Eumeta</taxon>
    </lineage>
</organism>
<keyword evidence="4" id="KW-1185">Reference proteome</keyword>
<dbReference type="OrthoDB" id="62701at2759"/>
<feature type="compositionally biased region" description="Basic and acidic residues" evidence="1">
    <location>
        <begin position="65"/>
        <end position="81"/>
    </location>
</feature>
<evidence type="ECO:0000313" key="3">
    <source>
        <dbReference type="EMBL" id="GBP86896.1"/>
    </source>
</evidence>
<evidence type="ECO:0000259" key="2">
    <source>
        <dbReference type="Pfam" id="PF17817"/>
    </source>
</evidence>
<dbReference type="Pfam" id="PF17817">
    <property type="entry name" value="PDZ_5"/>
    <property type="match status" value="1"/>
</dbReference>
<protein>
    <recommendedName>
        <fullName evidence="2">Neurabin-1/2 PDZ domain-containing protein</fullName>
    </recommendedName>
</protein>
<gene>
    <name evidence="3" type="ORF">EVAR_53096_1</name>
</gene>
<dbReference type="Proteomes" id="UP000299102">
    <property type="component" value="Unassembled WGS sequence"/>
</dbReference>
<dbReference type="AlphaFoldDB" id="A0A4C1ZE88"/>
<accession>A0A4C1ZE88</accession>
<dbReference type="STRING" id="151549.A0A4C1ZE88"/>